<dbReference type="Gene3D" id="2.60.40.10">
    <property type="entry name" value="Immunoglobulins"/>
    <property type="match status" value="8"/>
</dbReference>
<evidence type="ECO:0008006" key="15">
    <source>
        <dbReference type="Google" id="ProtNLM"/>
    </source>
</evidence>
<organism evidence="13 14">
    <name type="scientific">Cafeteria roenbergensis</name>
    <name type="common">Marine flagellate</name>
    <dbReference type="NCBI Taxonomy" id="33653"/>
    <lineage>
        <taxon>Eukaryota</taxon>
        <taxon>Sar</taxon>
        <taxon>Stramenopiles</taxon>
        <taxon>Bigyra</taxon>
        <taxon>Opalozoa</taxon>
        <taxon>Bicosoecida</taxon>
        <taxon>Cafeteriaceae</taxon>
        <taxon>Cafeteria</taxon>
    </lineage>
</organism>
<name>A0A5A8CU26_CAFRO</name>
<proteinExistence type="predicted"/>
<keyword evidence="6" id="KW-0966">Cell projection</keyword>
<feature type="region of interest" description="Disordered" evidence="7">
    <location>
        <begin position="1003"/>
        <end position="1117"/>
    </location>
</feature>
<feature type="compositionally biased region" description="Gly residues" evidence="7">
    <location>
        <begin position="1019"/>
        <end position="1039"/>
    </location>
</feature>
<keyword evidence="4" id="KW-0282">Flagellum</keyword>
<dbReference type="InterPro" id="IPR053879">
    <property type="entry name" value="HYDIN_VesB_CFA65-like_Ig"/>
</dbReference>
<evidence type="ECO:0000256" key="5">
    <source>
        <dbReference type="ARBA" id="ARBA00023069"/>
    </source>
</evidence>
<feature type="region of interest" description="Disordered" evidence="7">
    <location>
        <begin position="375"/>
        <end position="395"/>
    </location>
</feature>
<feature type="compositionally biased region" description="Acidic residues" evidence="7">
    <location>
        <begin position="2153"/>
        <end position="2163"/>
    </location>
</feature>
<feature type="domain" description="HYDIN/VesB/CFA65-like Ig-like" evidence="8">
    <location>
        <begin position="763"/>
        <end position="853"/>
    </location>
</feature>
<dbReference type="InterPro" id="IPR058536">
    <property type="entry name" value="Ig_CFAP65_4th"/>
</dbReference>
<feature type="region of interest" description="Disordered" evidence="7">
    <location>
        <begin position="2553"/>
        <end position="2584"/>
    </location>
</feature>
<evidence type="ECO:0000259" key="10">
    <source>
        <dbReference type="Pfam" id="PF24507"/>
    </source>
</evidence>
<evidence type="ECO:0000313" key="14">
    <source>
        <dbReference type="Proteomes" id="UP000323011"/>
    </source>
</evidence>
<dbReference type="PANTHER" id="PTHR46127:SF1">
    <property type="entry name" value="CILIA- AND FLAGELLA-ASSOCIATED PROTEIN 65"/>
    <property type="match status" value="1"/>
</dbReference>
<dbReference type="Pfam" id="PF24507">
    <property type="entry name" value="Ig_CFAP65_4th"/>
    <property type="match status" value="1"/>
</dbReference>
<feature type="region of interest" description="Disordered" evidence="7">
    <location>
        <begin position="520"/>
        <end position="572"/>
    </location>
</feature>
<evidence type="ECO:0000259" key="8">
    <source>
        <dbReference type="Pfam" id="PF22544"/>
    </source>
</evidence>
<dbReference type="Proteomes" id="UP000323011">
    <property type="component" value="Unassembled WGS sequence"/>
</dbReference>
<evidence type="ECO:0000256" key="7">
    <source>
        <dbReference type="SAM" id="MobiDB-lite"/>
    </source>
</evidence>
<evidence type="ECO:0000259" key="11">
    <source>
        <dbReference type="Pfam" id="PF24816"/>
    </source>
</evidence>
<evidence type="ECO:0000256" key="6">
    <source>
        <dbReference type="ARBA" id="ARBA00023273"/>
    </source>
</evidence>
<dbReference type="Pfam" id="PF22544">
    <property type="entry name" value="HYDIN_VesB_CFA65-like_Ig"/>
    <property type="match status" value="1"/>
</dbReference>
<dbReference type="InterPro" id="IPR052614">
    <property type="entry name" value="CFAP65"/>
</dbReference>
<dbReference type="Pfam" id="PF25249">
    <property type="entry name" value="Ig_CFAP65_7th"/>
    <property type="match status" value="1"/>
</dbReference>
<dbReference type="Pfam" id="PF24816">
    <property type="entry name" value="Ig_CFAP65__9th"/>
    <property type="match status" value="1"/>
</dbReference>
<dbReference type="PANTHER" id="PTHR46127">
    <property type="entry name" value="CILIA- AND FLAGELLA-ASSOCIATED PROTEIN 65"/>
    <property type="match status" value="1"/>
</dbReference>
<dbReference type="InterPro" id="IPR057470">
    <property type="entry name" value="Ig_CFAP65_7th"/>
</dbReference>
<feature type="domain" description="CFAP65 tenth Ig-like" evidence="9">
    <location>
        <begin position="1860"/>
        <end position="1945"/>
    </location>
</feature>
<evidence type="ECO:0000259" key="9">
    <source>
        <dbReference type="Pfam" id="PF24291"/>
    </source>
</evidence>
<keyword evidence="5" id="KW-0969">Cilium</keyword>
<reference evidence="13 14" key="1">
    <citation type="submission" date="2019-07" db="EMBL/GenBank/DDBJ databases">
        <title>Genomes of Cafeteria roenbergensis.</title>
        <authorList>
            <person name="Fischer M.G."/>
            <person name="Hackl T."/>
            <person name="Roman M."/>
        </authorList>
    </citation>
    <scope>NUCLEOTIDE SEQUENCE [LARGE SCALE GENOMIC DNA]</scope>
    <source>
        <strain evidence="13 14">BVI</strain>
    </source>
</reference>
<evidence type="ECO:0000256" key="2">
    <source>
        <dbReference type="ARBA" id="ARBA00004496"/>
    </source>
</evidence>
<accession>A0A5A8CU26</accession>
<comment type="caution">
    <text evidence="13">The sequence shown here is derived from an EMBL/GenBank/DDBJ whole genome shotgun (WGS) entry which is preliminary data.</text>
</comment>
<dbReference type="Pfam" id="PF24291">
    <property type="entry name" value="Ig_CFAP65"/>
    <property type="match status" value="1"/>
</dbReference>
<feature type="compositionally biased region" description="Gly residues" evidence="7">
    <location>
        <begin position="2181"/>
        <end position="2197"/>
    </location>
</feature>
<keyword evidence="14" id="KW-1185">Reference proteome</keyword>
<keyword evidence="3" id="KW-0963">Cytoplasm</keyword>
<feature type="compositionally biased region" description="Basic and acidic residues" evidence="7">
    <location>
        <begin position="2219"/>
        <end position="2228"/>
    </location>
</feature>
<dbReference type="GO" id="GO:0005737">
    <property type="term" value="C:cytoplasm"/>
    <property type="evidence" value="ECO:0007669"/>
    <property type="project" value="UniProtKB-SubCell"/>
</dbReference>
<feature type="compositionally biased region" description="Acidic residues" evidence="7">
    <location>
        <begin position="1042"/>
        <end position="1051"/>
    </location>
</feature>
<feature type="domain" description="CFAP65 fourth Ig-like" evidence="10">
    <location>
        <begin position="392"/>
        <end position="483"/>
    </location>
</feature>
<protein>
    <recommendedName>
        <fullName evidence="15">Abnormal spindle-like microcephaly-associated protein ASH domain-containing protein</fullName>
    </recommendedName>
</protein>
<evidence type="ECO:0000256" key="4">
    <source>
        <dbReference type="ARBA" id="ARBA00022846"/>
    </source>
</evidence>
<comment type="subcellular location">
    <subcellularLocation>
        <location evidence="1">Cell projection</location>
        <location evidence="1">Cilium</location>
        <location evidence="1">Flagellum</location>
    </subcellularLocation>
    <subcellularLocation>
        <location evidence="2">Cytoplasm</location>
    </subcellularLocation>
</comment>
<dbReference type="EMBL" id="VLTN01000004">
    <property type="protein sequence ID" value="KAA0156219.1"/>
    <property type="molecule type" value="Genomic_DNA"/>
</dbReference>
<gene>
    <name evidence="13" type="ORF">FNF29_01009</name>
</gene>
<feature type="region of interest" description="Disordered" evidence="7">
    <location>
        <begin position="2478"/>
        <end position="2498"/>
    </location>
</feature>
<feature type="region of interest" description="Disordered" evidence="7">
    <location>
        <begin position="1599"/>
        <end position="1619"/>
    </location>
</feature>
<feature type="domain" description="CFAP65-like ninth Ig-like" evidence="11">
    <location>
        <begin position="1674"/>
        <end position="1841"/>
    </location>
</feature>
<evidence type="ECO:0000256" key="3">
    <source>
        <dbReference type="ARBA" id="ARBA00022490"/>
    </source>
</evidence>
<dbReference type="InterPro" id="IPR013783">
    <property type="entry name" value="Ig-like_fold"/>
</dbReference>
<sequence>MAALAASASSLSLPPHALTGAVATSRSVARESRMREFGIDCGDGLSWGGGTWEPGGEYVQRLHVKNVSARMQRVRWRLPESKFFSMEFPDPVRLAPGSSVVLEVRFRPVRREEYEDSITFTVDAGSFAVPVRARLSRLETAVTSAIEFGLVPVNEPTGVAFLLENSGQVPARFQWQCPAPFDVEPSSGLVAPGESARLVCTLLCSAASILDAVAAVTVEGVGDDVAGSGWERHTVALSATSKFQHIHVTPSRVDLGDVMVGSGPHVRLITLSNPGPVRATVTVRPAESDRAPHFTLGPQRVLVEAGATTQLRLVYQPRVHGSFSCERFQLTTPGGSGASVEAKACARGPRVTIARKDSASAAAAATAAAAAATAPGRGTLTARGGPPPSSSLAFGDVPVGSSRSHVCRLRNASDAPAHFCVMAEAGGIFAFGQTQGVVPARLFTDVVVVFSPRCPGNFYRRVYVLVRDSDPLFIDLLGSGMDERTRPFPIRQRHVDAFRLRPPALRLMAPDSVKEVARLHREAEEAGADPEAELPRRHGVPALTSPLTRATEAELSPALTDPSTRASLTPGEDRTRAAAALLEEMLQPPDAPGRPFVLSRTVIQMGSVLAGALPPKQVVSLTNRSAGKVTVQWLVPRSSLAPERGQGEPASADDDVRDFAVSPPVCDIDAGATADFSVAFRPHQASAWFAQELEAVVFPKQNRTFRLVDDVSFTPPETLLLRVMGNSFAGGTSFLPRFSTSLAGGGAKGGGGGEGAGLGGPLHLDMPACPVGSATFAVFELRNEGQVPAAFEVTPPDPTAQLTVAPTLGLIPVGAFALLIVRFRPRRAGDHAHAFQLLLNGDSVASPMLKVRGVCAAPRLALPDGGAVFAPPTAVGATSSVVVPVANGSRVPASFRVRVPASAAASVSVAPSCGVVRGNEIQPVRVTFCPSSQGHAAFRLACDVMGGGALSFAALGGAADRLNSYLPMRSFEARDLMTATSGAAAGGAAALAAAAAAGAAAGGGAGGGAGRAPQARSGAGAGAGAGARAGARKTGGGTGWLLDDEEEEELEGGYGGSPARAGGRPRSRGQGHRGAAGTAIETKDDDGDAAGAAAAAASSAKAYPVSGEPSSATEEDAEWGGVVVPLQPDPPADPAAVWPWGSADPLATLGATLVSQGTEGALGFAPAGADMGPGLVGEGTHRAIALENRSGCALRWRLKAAVDVEPATGAGLSKEQRLRGGPGGCDVDCDGDADEAMRRRLERASALRDGAALGSRGSRSLNSARSGFTSATAGAAGARPMPTYDADRSFGDDAADGGGYGDGDEDEDYGAAGGRAGERGDADIFASGEVGQFAEVTFEPREGTLPARSRTQVDVSIIPRVVGRVAVRVAYELESVDAAGVVTRHGADAVRAVEAAQADAAAVRAAAVEQAGETGVVVVPTAPALNTDSVWCDLRTSAEYPVVAVEDARAVQSREALLWLFPAHEESAGPGPEELFRGGGAATMLSGALTRAGPGTASVAPSGVRGEASGALSVARSGAGGAGGGAGGGGGRLGQAGGDMLDALLAHTAAAPSGAPEWTTGEGDPSVLSDPGTARALASPAASVSQQRLSVAGAAGSSAVARHGDNGSSSGAALALGMPEPEPRIAGDPAGGWQFRLPAPLALPWQGPLSAAAAAAFRGWQPGQASPPVPCSGSPSALWEQCSLRDLNRMLARKLSPQEVAHAKAGPLHRDPAELPTATVEFTPAPLGAPPEVFLWQLRNVSGLPADIELAFPSDSEIDTEQWTEPAEPSRSEVRTRQLLDRRVFDVQPRKLTVPAGGRALLQLHYAHVTTALADGPNGSHQVEVLLRVARGRTVRLRLRGQTLRPHVPLLWLGRPAPSRRLQPVPLGVDLPPVQTVTLRNPTSAPVRFRVDPRPFEESTQEAHGFAVWECLTPEGELAPGAEGQVRLRFTPLEATDYALRLRVQFGPALADAPIARAFEAVRGEAAATAAEATEAAEEYGVAEPGASARLEAMLSKGRQSAGAGAGAAPLMDELLDDAAEALRCADEAAEAFAVACPSLEASAQQRLAQLRREHARRRRAIGVDPSAKITPTMLRALQRDVTVVVRARGYTPWSARDASTEGADRVVDCSPPLVRPGLIPVGAAGAAAETAAVAAAGASARSAMRSDGMEGPAEEMAGEAGDETGSADHVRRKPIAASPSGGGDGDGGGGGGGAAAGAGAESLAGHPWSRSELSLPRPGDREGADADWGHASAVSDAATVAAQGAVVTSSATPASHMTRIRGLLGSLRLQDGTAAVRVAEEAAAKRKADAAKVAVRAPRPGCAPPDFHCAFPPLRRHLAMPVPWLAEGMARVVPERAAFGDVPVGTRAHRIVVLVSERSVPTPDAPATGRFTARAVAPSGGAAGVTAMAISRPAGFGGGGGSLVFEWDLQHPVLAKGGPVSVHPRRGRLEPGEAAVCRLTLTSGAHPAVLEADLPIVVAVPEEEMVARSGKARRRAAALGLKEQQAAQRKPPEPGHVPVALKSTSARNARITAAAVEKHTKALVRERSSVGDVGLEAKSAATQRLKQRREALAGAAAADEEEADEEAARLGAGRRGGGVPPAAHPAAIALGAGRKGHRPEDALRAAAAGPGVDAGAVVRRADSGLRGPEPATAPSDPAEARVAGVVAAVRDALVAAQAPAGSADEGGQGPDGKSVARSVASSRSRLSAGRSSAAVDAAAAAVPTPVPPATVLFVRLSARVCGEAEFRQAHGSARFAAFLRGQTLGAAHGGLPALRGEDQRKGLPDAGAQLASVDGPVEADAGAAVAPVRGAAAGSAARHMLEDVLDSLVADLVAGADMAEAQAQAARASSTQKSMPTFRELAARRGREVAGAAAAPAEQSSAPAARGAALRAQTLRDEEARVLCARYLQTTVVNLARDIAAGAIDLASGSPSAAARGLDE</sequence>
<evidence type="ECO:0000259" key="12">
    <source>
        <dbReference type="Pfam" id="PF25249"/>
    </source>
</evidence>
<feature type="domain" description="CFAP65 seventh Ig-like" evidence="12">
    <location>
        <begin position="866"/>
        <end position="933"/>
    </location>
</feature>
<evidence type="ECO:0000256" key="1">
    <source>
        <dbReference type="ARBA" id="ARBA00004230"/>
    </source>
</evidence>
<feature type="region of interest" description="Disordered" evidence="7">
    <location>
        <begin position="1551"/>
        <end position="1585"/>
    </location>
</feature>
<feature type="region of interest" description="Disordered" evidence="7">
    <location>
        <begin position="2145"/>
        <end position="2228"/>
    </location>
</feature>
<feature type="compositionally biased region" description="Low complexity" evidence="7">
    <location>
        <begin position="1089"/>
        <end position="1102"/>
    </location>
</feature>
<evidence type="ECO:0000313" key="13">
    <source>
        <dbReference type="EMBL" id="KAA0156219.1"/>
    </source>
</evidence>
<dbReference type="InterPro" id="IPR056344">
    <property type="entry name" value="Ig_CFAP65-like_9th"/>
</dbReference>
<feature type="region of interest" description="Disordered" evidence="7">
    <location>
        <begin position="1272"/>
        <end position="1317"/>
    </location>
</feature>
<dbReference type="InterPro" id="IPR056305">
    <property type="entry name" value="Ig_CFAP65_10th"/>
</dbReference>
<feature type="compositionally biased region" description="Low complexity" evidence="7">
    <location>
        <begin position="375"/>
        <end position="384"/>
    </location>
</feature>
<feature type="region of interest" description="Disordered" evidence="7">
    <location>
        <begin position="2660"/>
        <end position="2684"/>
    </location>
</feature>
<dbReference type="GO" id="GO:0031514">
    <property type="term" value="C:motile cilium"/>
    <property type="evidence" value="ECO:0007669"/>
    <property type="project" value="UniProtKB-SubCell"/>
</dbReference>